<reference evidence="1 2" key="1">
    <citation type="submission" date="2024-02" db="EMBL/GenBank/DDBJ databases">
        <authorList>
            <person name="Chen Y."/>
            <person name="Shah S."/>
            <person name="Dougan E. K."/>
            <person name="Thang M."/>
            <person name="Chan C."/>
        </authorList>
    </citation>
    <scope>NUCLEOTIDE SEQUENCE [LARGE SCALE GENOMIC DNA]</scope>
</reference>
<dbReference type="EMBL" id="CAXAMM010038845">
    <property type="protein sequence ID" value="CAK9081422.1"/>
    <property type="molecule type" value="Genomic_DNA"/>
</dbReference>
<comment type="caution">
    <text evidence="1">The sequence shown here is derived from an EMBL/GenBank/DDBJ whole genome shotgun (WGS) entry which is preliminary data.</text>
</comment>
<keyword evidence="2" id="KW-1185">Reference proteome</keyword>
<protein>
    <submittedName>
        <fullName evidence="1">Uncharacterized protein</fullName>
    </submittedName>
</protein>
<dbReference type="InterPro" id="IPR009858">
    <property type="entry name" value="DUF1415"/>
</dbReference>
<proteinExistence type="predicted"/>
<accession>A0ABP0Q123</accession>
<organism evidence="1 2">
    <name type="scientific">Durusdinium trenchii</name>
    <dbReference type="NCBI Taxonomy" id="1381693"/>
    <lineage>
        <taxon>Eukaryota</taxon>
        <taxon>Sar</taxon>
        <taxon>Alveolata</taxon>
        <taxon>Dinophyceae</taxon>
        <taxon>Suessiales</taxon>
        <taxon>Symbiodiniaceae</taxon>
        <taxon>Durusdinium</taxon>
    </lineage>
</organism>
<dbReference type="Proteomes" id="UP001642464">
    <property type="component" value="Unassembled WGS sequence"/>
</dbReference>
<sequence length="348" mass="38496">PGPFSPICPLLGMAAMELCSSLKSVRLRKWDRPHFGLHMGQVAPHHQRVRLGLARKALGIALLSYSLWHPKRPSQRLVCRPAVVEDDEHAMAVQAWLQTIIIKIGLCPWAKTADEAGGIRVVTSLASSPEDALLDLKAEAAKLKGSLAALPQGCPTTTLLVCPMVGEWEEFARFSVFREEELLNGDALTDEFQCKVVCFHPHQQASNSYGLNPGDEILVAQNGEQFSANVLEISGSTPRDIKVQLFGRVRQGETDAEMVIEPFLDSEDHIETIPEVDVLQLIGRDALQDEEGSRSILGRAPRVVLHLLRCKDLEAIDDKKAFETLERNEEVVEELGLEGFDELLERCG</sequence>
<name>A0ABP0Q123_9DINO</name>
<evidence type="ECO:0000313" key="1">
    <source>
        <dbReference type="EMBL" id="CAK9081422.1"/>
    </source>
</evidence>
<gene>
    <name evidence="1" type="ORF">SCF082_LOCUS38760</name>
</gene>
<feature type="non-terminal residue" evidence="1">
    <location>
        <position position="1"/>
    </location>
</feature>
<dbReference type="Pfam" id="PF07209">
    <property type="entry name" value="DUF1415"/>
    <property type="match status" value="1"/>
</dbReference>
<evidence type="ECO:0000313" key="2">
    <source>
        <dbReference type="Proteomes" id="UP001642464"/>
    </source>
</evidence>